<organism evidence="3 4">
    <name type="scientific">Methyloversatilis universalis (strain ATCC BAA-1314 / DSM 25237 / JCM 13912 / CCUG 52030 / FAM5)</name>
    <dbReference type="NCBI Taxonomy" id="1000565"/>
    <lineage>
        <taxon>Bacteria</taxon>
        <taxon>Pseudomonadati</taxon>
        <taxon>Pseudomonadota</taxon>
        <taxon>Betaproteobacteria</taxon>
        <taxon>Nitrosomonadales</taxon>
        <taxon>Sterolibacteriaceae</taxon>
        <taxon>Methyloversatilis</taxon>
    </lineage>
</organism>
<protein>
    <recommendedName>
        <fullName evidence="5">Alginate export domain-containing protein</fullName>
    </recommendedName>
</protein>
<evidence type="ECO:0008006" key="5">
    <source>
        <dbReference type="Google" id="ProtNLM"/>
    </source>
</evidence>
<evidence type="ECO:0000256" key="1">
    <source>
        <dbReference type="SAM" id="MobiDB-lite"/>
    </source>
</evidence>
<dbReference type="SUPFAM" id="SSF56935">
    <property type="entry name" value="Porins"/>
    <property type="match status" value="1"/>
</dbReference>
<dbReference type="Pfam" id="PF06980">
    <property type="entry name" value="DUF1302"/>
    <property type="match status" value="1"/>
</dbReference>
<feature type="signal peptide" evidence="2">
    <location>
        <begin position="1"/>
        <end position="47"/>
    </location>
</feature>
<comment type="caution">
    <text evidence="3">The sequence shown here is derived from an EMBL/GenBank/DDBJ whole genome shotgun (WGS) entry which is preliminary data.</text>
</comment>
<feature type="region of interest" description="Disordered" evidence="1">
    <location>
        <begin position="54"/>
        <end position="78"/>
    </location>
</feature>
<accession>F5RHE3</accession>
<dbReference type="STRING" id="1000565.METUNv1_03740"/>
<dbReference type="Proteomes" id="UP000005019">
    <property type="component" value="Unassembled WGS sequence"/>
</dbReference>
<evidence type="ECO:0000313" key="4">
    <source>
        <dbReference type="Proteomes" id="UP000005019"/>
    </source>
</evidence>
<gene>
    <name evidence="3" type="ORF">METUNv1_03740</name>
</gene>
<evidence type="ECO:0000313" key="3">
    <source>
        <dbReference type="EMBL" id="EGK69775.1"/>
    </source>
</evidence>
<reference evidence="3 4" key="1">
    <citation type="journal article" date="2011" name="J. Bacteriol.">
        <title>Genome sequence of Methyloversatilis universalis FAM5T, a methylotrophic representative of the order Rhodocyclales.</title>
        <authorList>
            <person name="Kittichotirat W."/>
            <person name="Good N.M."/>
            <person name="Hall R."/>
            <person name="Bringel F."/>
            <person name="Lajus A."/>
            <person name="Medigue C."/>
            <person name="Smalley N.E."/>
            <person name="Beck D."/>
            <person name="Bumgarner R."/>
            <person name="Vuilleumier S."/>
            <person name="Kalyuzhnaya M.G."/>
        </authorList>
    </citation>
    <scope>NUCLEOTIDE SEQUENCE [LARGE SCALE GENOMIC DNA]</scope>
    <source>
        <strain evidence="4">ATCC BAA-1314 / JCM 13912 / FAM5</strain>
    </source>
</reference>
<sequence length="479" mass="55205">MGLRQTPENRFTSGCRFMMRRSFPSFRRGPLAALTFAAACALSPVQAADSMDDLFADPPAEEEGKAKKSTEGLANSGDSVSGWRGFSQFELARTVSGDSHWSKARWRNELGRSGSFGQGIKWKAVGRVDYDLAYGWESDFYPAAVRDDRRSEFAWREVYVDVPVGEVELRLGRQHIVWGEMVGLFFADVVSARDMREFFTQEFDQQRIPQWAARAEYFRNDWRAELIWVPYVSVDNIGRFGGDFYPTQPAIPGVNARYEAQQRPDSKLSNSNYGLRVGTLVKGWDLSAFYYRSLDVNPTFARRFASPTTVIYTPEHDWIHQYGATLTKDFGSFLLRAEGVLTRDRRLPVSSALPDGLVRQDMVDYAIGLDFPFQNESRFNIQYFERYHIDRNADLLASKRENGMALLYNHKFDERLEGEMLWVQSLVRNDYMFRPKLIWRVQSNWRAQFGADLFGGNANGYFGRFGNSDRYYGELRYSF</sequence>
<dbReference type="eggNOG" id="COG3103">
    <property type="taxonomic scope" value="Bacteria"/>
</dbReference>
<keyword evidence="4" id="KW-1185">Reference proteome</keyword>
<name>F5RHE3_METUF</name>
<feature type="chain" id="PRO_5003325898" description="Alginate export domain-containing protein" evidence="2">
    <location>
        <begin position="48"/>
        <end position="479"/>
    </location>
</feature>
<evidence type="ECO:0000256" key="2">
    <source>
        <dbReference type="SAM" id="SignalP"/>
    </source>
</evidence>
<dbReference type="AlphaFoldDB" id="F5RHE3"/>
<dbReference type="InterPro" id="IPR010727">
    <property type="entry name" value="DUF1302"/>
</dbReference>
<keyword evidence="2" id="KW-0732">Signal</keyword>
<dbReference type="EMBL" id="AFHG01000059">
    <property type="protein sequence ID" value="EGK69775.1"/>
    <property type="molecule type" value="Genomic_DNA"/>
</dbReference>
<proteinExistence type="predicted"/>